<proteinExistence type="predicted"/>
<organism evidence="1 2">
    <name type="scientific">Clonostachys solani</name>
    <dbReference type="NCBI Taxonomy" id="160281"/>
    <lineage>
        <taxon>Eukaryota</taxon>
        <taxon>Fungi</taxon>
        <taxon>Dikarya</taxon>
        <taxon>Ascomycota</taxon>
        <taxon>Pezizomycotina</taxon>
        <taxon>Sordariomycetes</taxon>
        <taxon>Hypocreomycetidae</taxon>
        <taxon>Hypocreales</taxon>
        <taxon>Bionectriaceae</taxon>
        <taxon>Clonostachys</taxon>
    </lineage>
</organism>
<evidence type="ECO:0000313" key="1">
    <source>
        <dbReference type="EMBL" id="CAH0048246.1"/>
    </source>
</evidence>
<accession>A0A9P0EBA6</accession>
<reference evidence="1" key="1">
    <citation type="submission" date="2021-10" db="EMBL/GenBank/DDBJ databases">
        <authorList>
            <person name="Piombo E."/>
        </authorList>
    </citation>
    <scope>NUCLEOTIDE SEQUENCE</scope>
</reference>
<gene>
    <name evidence="1" type="ORF">CSOL1703_00000189</name>
</gene>
<sequence>MLTKSSPGGNLTRAEAAAEDAIISEELLYRSGKSIQNVQLILRHLEEIPRFLTTPFVKRLEVELSSEAPLENSVKGDSRPVRRLIIVQNKAEGIGRHAGGPQVHCFSKPDR</sequence>
<dbReference type="EMBL" id="CABFOC020000035">
    <property type="protein sequence ID" value="CAH0048246.1"/>
    <property type="molecule type" value="Genomic_DNA"/>
</dbReference>
<name>A0A9P0EBA6_9HYPO</name>
<dbReference type="Proteomes" id="UP000775872">
    <property type="component" value="Unassembled WGS sequence"/>
</dbReference>
<protein>
    <submittedName>
        <fullName evidence="1">Uncharacterized protein</fullName>
    </submittedName>
</protein>
<evidence type="ECO:0000313" key="2">
    <source>
        <dbReference type="Proteomes" id="UP000775872"/>
    </source>
</evidence>
<comment type="caution">
    <text evidence="1">The sequence shown here is derived from an EMBL/GenBank/DDBJ whole genome shotgun (WGS) entry which is preliminary data.</text>
</comment>
<keyword evidence="2" id="KW-1185">Reference proteome</keyword>
<dbReference type="AlphaFoldDB" id="A0A9P0EBA6"/>